<gene>
    <name evidence="7" type="primary">lgt</name>
    <name evidence="8" type="ORF">BHD05_12250</name>
</gene>
<evidence type="ECO:0000256" key="3">
    <source>
        <dbReference type="ARBA" id="ARBA00022679"/>
    </source>
</evidence>
<evidence type="ECO:0000256" key="4">
    <source>
        <dbReference type="ARBA" id="ARBA00022692"/>
    </source>
</evidence>
<dbReference type="UniPathway" id="UPA00664"/>
<evidence type="ECO:0000256" key="2">
    <source>
        <dbReference type="ARBA" id="ARBA00022475"/>
    </source>
</evidence>
<dbReference type="KEGG" id="mant:BHD05_12250"/>
<evidence type="ECO:0000313" key="9">
    <source>
        <dbReference type="Proteomes" id="UP000464507"/>
    </source>
</evidence>
<feature type="transmembrane region" description="Helical" evidence="7">
    <location>
        <begin position="23"/>
        <end position="42"/>
    </location>
</feature>
<dbReference type="GO" id="GO:0005886">
    <property type="term" value="C:plasma membrane"/>
    <property type="evidence" value="ECO:0007669"/>
    <property type="project" value="UniProtKB-SubCell"/>
</dbReference>
<evidence type="ECO:0000256" key="1">
    <source>
        <dbReference type="ARBA" id="ARBA00007150"/>
    </source>
</evidence>
<feature type="transmembrane region" description="Helical" evidence="7">
    <location>
        <begin position="122"/>
        <end position="142"/>
    </location>
</feature>
<feature type="transmembrane region" description="Helical" evidence="7">
    <location>
        <begin position="241"/>
        <end position="264"/>
    </location>
</feature>
<feature type="transmembrane region" description="Helical" evidence="7">
    <location>
        <begin position="93"/>
        <end position="115"/>
    </location>
</feature>
<dbReference type="GO" id="GO:0042158">
    <property type="term" value="P:lipoprotein biosynthetic process"/>
    <property type="evidence" value="ECO:0007669"/>
    <property type="project" value="UniProtKB-UniRule"/>
</dbReference>
<keyword evidence="4 7" id="KW-0812">Transmembrane</keyword>
<accession>A0A7L5AIB5</accession>
<dbReference type="PANTHER" id="PTHR30589:SF0">
    <property type="entry name" value="PHOSPHATIDYLGLYCEROL--PROLIPOPROTEIN DIACYLGLYCERYL TRANSFERASE"/>
    <property type="match status" value="1"/>
</dbReference>
<dbReference type="Pfam" id="PF01790">
    <property type="entry name" value="LGT"/>
    <property type="match status" value="1"/>
</dbReference>
<dbReference type="GO" id="GO:0008961">
    <property type="term" value="F:phosphatidylglycerol-prolipoprotein diacylglyceryl transferase activity"/>
    <property type="evidence" value="ECO:0007669"/>
    <property type="project" value="UniProtKB-UniRule"/>
</dbReference>
<name>A0A7L5AIB5_9MICO</name>
<organism evidence="8 9">
    <name type="scientific">Marisediminicola antarctica</name>
    <dbReference type="NCBI Taxonomy" id="674079"/>
    <lineage>
        <taxon>Bacteria</taxon>
        <taxon>Bacillati</taxon>
        <taxon>Actinomycetota</taxon>
        <taxon>Actinomycetes</taxon>
        <taxon>Micrococcales</taxon>
        <taxon>Microbacteriaceae</taxon>
        <taxon>Marisediminicola</taxon>
    </lineage>
</organism>
<keyword evidence="8" id="KW-0449">Lipoprotein</keyword>
<feature type="transmembrane region" description="Helical" evidence="7">
    <location>
        <begin position="209"/>
        <end position="229"/>
    </location>
</feature>
<sequence length="286" mass="30952">MTMLPFLIPSPDISYFDLGPVRIRFYALFILAGIVAAAWITSRRLKKAGADSEAAVDVVMWAVVFGIVGARIYHVLTHPADYFFPGADLLRTLYIWEGGIAIFGAVTFGAIGIYIGTRRAGIPFLVYADALVPGLLLAQAIGRLGNYFNQELFGSPTTLPWGLQIDQTSPAFPPGLAADTLFHPLFLYELLWNLIGVGVILLASRHKAIGSGVALGTYLIWYGIGRAWFESFRLDPTELEVFGIKANIITAVIAAAVGITLIVIRNRRETAHPDAPLPGATGAIPR</sequence>
<feature type="transmembrane region" description="Helical" evidence="7">
    <location>
        <begin position="181"/>
        <end position="202"/>
    </location>
</feature>
<dbReference type="HAMAP" id="MF_01147">
    <property type="entry name" value="Lgt"/>
    <property type="match status" value="1"/>
</dbReference>
<dbReference type="EMBL" id="CP017146">
    <property type="protein sequence ID" value="QHO70303.1"/>
    <property type="molecule type" value="Genomic_DNA"/>
</dbReference>
<feature type="binding site" evidence="7">
    <location>
        <position position="143"/>
    </location>
    <ligand>
        <name>a 1,2-diacyl-sn-glycero-3-phospho-(1'-sn-glycerol)</name>
        <dbReference type="ChEBI" id="CHEBI:64716"/>
    </ligand>
</feature>
<reference evidence="8 9" key="1">
    <citation type="submission" date="2016-09" db="EMBL/GenBank/DDBJ databases">
        <title>Complete genome sequence of microbes from the polar regions.</title>
        <authorList>
            <person name="Liao L."/>
            <person name="Chen B."/>
        </authorList>
    </citation>
    <scope>NUCLEOTIDE SEQUENCE [LARGE SCALE GENOMIC DNA]</scope>
    <source>
        <strain evidence="8 9">ZS314</strain>
    </source>
</reference>
<keyword evidence="2 7" id="KW-1003">Cell membrane</keyword>
<dbReference type="EC" id="2.5.1.145" evidence="7"/>
<keyword evidence="3 7" id="KW-0808">Transferase</keyword>
<protein>
    <recommendedName>
        <fullName evidence="7">Phosphatidylglycerol--prolipoprotein diacylglyceryl transferase</fullName>
        <ecNumber evidence="7">2.5.1.145</ecNumber>
    </recommendedName>
</protein>
<dbReference type="Proteomes" id="UP000464507">
    <property type="component" value="Chromosome"/>
</dbReference>
<dbReference type="NCBIfam" id="TIGR00544">
    <property type="entry name" value="lgt"/>
    <property type="match status" value="1"/>
</dbReference>
<comment type="catalytic activity">
    <reaction evidence="7">
        <text>L-cysteinyl-[prolipoprotein] + a 1,2-diacyl-sn-glycero-3-phospho-(1'-sn-glycerol) = an S-1,2-diacyl-sn-glyceryl-L-cysteinyl-[prolipoprotein] + sn-glycerol 1-phosphate + H(+)</text>
        <dbReference type="Rhea" id="RHEA:56712"/>
        <dbReference type="Rhea" id="RHEA-COMP:14679"/>
        <dbReference type="Rhea" id="RHEA-COMP:14680"/>
        <dbReference type="ChEBI" id="CHEBI:15378"/>
        <dbReference type="ChEBI" id="CHEBI:29950"/>
        <dbReference type="ChEBI" id="CHEBI:57685"/>
        <dbReference type="ChEBI" id="CHEBI:64716"/>
        <dbReference type="ChEBI" id="CHEBI:140658"/>
        <dbReference type="EC" id="2.5.1.145"/>
    </reaction>
</comment>
<dbReference type="InterPro" id="IPR001640">
    <property type="entry name" value="Lgt"/>
</dbReference>
<feature type="transmembrane region" description="Helical" evidence="7">
    <location>
        <begin position="54"/>
        <end position="73"/>
    </location>
</feature>
<evidence type="ECO:0000256" key="6">
    <source>
        <dbReference type="ARBA" id="ARBA00023136"/>
    </source>
</evidence>
<keyword evidence="9" id="KW-1185">Reference proteome</keyword>
<dbReference type="PANTHER" id="PTHR30589">
    <property type="entry name" value="PROLIPOPROTEIN DIACYLGLYCERYL TRANSFERASE"/>
    <property type="match status" value="1"/>
</dbReference>
<proteinExistence type="inferred from homology"/>
<comment type="subcellular location">
    <subcellularLocation>
        <location evidence="7">Cell membrane</location>
        <topology evidence="7">Multi-pass membrane protein</topology>
    </subcellularLocation>
</comment>
<comment type="function">
    <text evidence="7">Catalyzes the transfer of the diacylglyceryl group from phosphatidylglycerol to the sulfhydryl group of the N-terminal cysteine of a prolipoprotein, the first step in the formation of mature lipoproteins.</text>
</comment>
<evidence type="ECO:0000256" key="5">
    <source>
        <dbReference type="ARBA" id="ARBA00022989"/>
    </source>
</evidence>
<keyword evidence="5 7" id="KW-1133">Transmembrane helix</keyword>
<comment type="similarity">
    <text evidence="1 7">Belongs to the Lgt family.</text>
</comment>
<dbReference type="AlphaFoldDB" id="A0A7L5AIB5"/>
<keyword evidence="6 7" id="KW-0472">Membrane</keyword>
<evidence type="ECO:0000256" key="7">
    <source>
        <dbReference type="HAMAP-Rule" id="MF_01147"/>
    </source>
</evidence>
<evidence type="ECO:0000313" key="8">
    <source>
        <dbReference type="EMBL" id="QHO70303.1"/>
    </source>
</evidence>
<comment type="pathway">
    <text evidence="7">Protein modification; lipoprotein biosynthesis (diacylglyceryl transfer).</text>
</comment>
<dbReference type="PROSITE" id="PS01311">
    <property type="entry name" value="LGT"/>
    <property type="match status" value="1"/>
</dbReference>